<dbReference type="OrthoDB" id="242766at2759"/>
<gene>
    <name evidence="4" type="ORF">H4R34_006042</name>
</gene>
<dbReference type="PANTHER" id="PTHR16255">
    <property type="entry name" value="REQUIRED FOR MEIOTIC NUCLEAR DIVISION PROTEIN 1 HOMOLOG"/>
    <property type="match status" value="1"/>
</dbReference>
<reference evidence="4" key="1">
    <citation type="submission" date="2022-07" db="EMBL/GenBank/DDBJ databases">
        <title>Phylogenomic reconstructions and comparative analyses of Kickxellomycotina fungi.</title>
        <authorList>
            <person name="Reynolds N.K."/>
            <person name="Stajich J.E."/>
            <person name="Barry K."/>
            <person name="Grigoriev I.V."/>
            <person name="Crous P."/>
            <person name="Smith M.E."/>
        </authorList>
    </citation>
    <scope>NUCLEOTIDE SEQUENCE</scope>
    <source>
        <strain evidence="4">RSA 567</strain>
    </source>
</reference>
<dbReference type="AlphaFoldDB" id="A0A9W8AWZ1"/>
<evidence type="ECO:0000259" key="3">
    <source>
        <dbReference type="Pfam" id="PF02582"/>
    </source>
</evidence>
<dbReference type="Pfam" id="PF02582">
    <property type="entry name" value="DUF155"/>
    <property type="match status" value="1"/>
</dbReference>
<feature type="domain" description="DUF155" evidence="3">
    <location>
        <begin position="272"/>
        <end position="341"/>
    </location>
</feature>
<comment type="caution">
    <text evidence="4">The sequence shown here is derived from an EMBL/GenBank/DDBJ whole genome shotgun (WGS) entry which is preliminary data.</text>
</comment>
<feature type="compositionally biased region" description="Polar residues" evidence="2">
    <location>
        <begin position="61"/>
        <end position="74"/>
    </location>
</feature>
<dbReference type="GO" id="GO:0005739">
    <property type="term" value="C:mitochondrion"/>
    <property type="evidence" value="ECO:0007669"/>
    <property type="project" value="UniProtKB-ARBA"/>
</dbReference>
<protein>
    <recommendedName>
        <fullName evidence="3">DUF155 domain-containing protein</fullName>
    </recommendedName>
</protein>
<dbReference type="InterPro" id="IPR003734">
    <property type="entry name" value="DUF155"/>
</dbReference>
<dbReference type="GO" id="GO:0070131">
    <property type="term" value="P:positive regulation of mitochondrial translation"/>
    <property type="evidence" value="ECO:0007669"/>
    <property type="project" value="TreeGrafter"/>
</dbReference>
<organism evidence="4 5">
    <name type="scientific">Dimargaris verticillata</name>
    <dbReference type="NCBI Taxonomy" id="2761393"/>
    <lineage>
        <taxon>Eukaryota</taxon>
        <taxon>Fungi</taxon>
        <taxon>Fungi incertae sedis</taxon>
        <taxon>Zoopagomycota</taxon>
        <taxon>Kickxellomycotina</taxon>
        <taxon>Dimargaritomycetes</taxon>
        <taxon>Dimargaritales</taxon>
        <taxon>Dimargaritaceae</taxon>
        <taxon>Dimargaris</taxon>
    </lineage>
</organism>
<evidence type="ECO:0000313" key="4">
    <source>
        <dbReference type="EMBL" id="KAJ1970498.1"/>
    </source>
</evidence>
<dbReference type="PANTHER" id="PTHR16255:SF1">
    <property type="entry name" value="REQUIRED FOR MEIOTIC NUCLEAR DIVISION PROTEIN 1 HOMOLOG"/>
    <property type="match status" value="1"/>
</dbReference>
<dbReference type="EMBL" id="JANBQB010001745">
    <property type="protein sequence ID" value="KAJ1970498.1"/>
    <property type="molecule type" value="Genomic_DNA"/>
</dbReference>
<feature type="region of interest" description="Disordered" evidence="2">
    <location>
        <begin position="54"/>
        <end position="83"/>
    </location>
</feature>
<evidence type="ECO:0000313" key="5">
    <source>
        <dbReference type="Proteomes" id="UP001151582"/>
    </source>
</evidence>
<feature type="non-terminal residue" evidence="4">
    <location>
        <position position="346"/>
    </location>
</feature>
<dbReference type="InterPro" id="IPR051624">
    <property type="entry name" value="RMD1/Sad1-interacting"/>
</dbReference>
<evidence type="ECO:0000256" key="1">
    <source>
        <dbReference type="ARBA" id="ARBA00008306"/>
    </source>
</evidence>
<keyword evidence="5" id="KW-1185">Reference proteome</keyword>
<comment type="similarity">
    <text evidence="1">Belongs to the RMD1/sif2 family.</text>
</comment>
<name>A0A9W8AWZ1_9FUNG</name>
<feature type="region of interest" description="Disordered" evidence="2">
    <location>
        <begin position="162"/>
        <end position="184"/>
    </location>
</feature>
<sequence>MLQLAGSRAGRPFSCLAFTLGSRPIRLSASHCNVRIAGSYQVLWGKRFKASKAGSGRVQDSRQTNANNTVSEKSQTLDRKRNNVRRVVTTPGDYTPNLEPLERIQRDQSDRIHLGTRTKDPHLPKCMAITTAERYDLTVLLPRLQTRFTITPVTNDVYHLTSPSVAPDVDHDQRPDPGQGTLGARRELFSDDTNQLESLSQMNRPIQLTETVCHTASDSGSGQPLEAAYYRDQDVPLTAFEPNATTRSASPANNQSLFPDPWQPIIPAHGEVFLFQSGAFVAWGLSTQDVQRFLWEIIESTTGAEIDKYDEVEVEDASYKLAVDQTPSVQTGIANDTIVIGPRPDP</sequence>
<evidence type="ECO:0000256" key="2">
    <source>
        <dbReference type="SAM" id="MobiDB-lite"/>
    </source>
</evidence>
<accession>A0A9W8AWZ1</accession>
<proteinExistence type="inferred from homology"/>
<dbReference type="Proteomes" id="UP001151582">
    <property type="component" value="Unassembled WGS sequence"/>
</dbReference>